<sequence>MDDFKNTGWKFMLRPCCLAKSLHRSPKIFAAQFLLHSPLLHRRLIAATMTKALRSTYLRHRPPLFSDEVFIYAYSPHTISLVHAKNPSLFDFFPKRILNPVGYISNSCEY</sequence>
<name>A0ACB9EL88_ARCLA</name>
<reference evidence="2" key="1">
    <citation type="journal article" date="2022" name="Mol. Ecol. Resour.">
        <title>The genomes of chicory, endive, great burdock and yacon provide insights into Asteraceae palaeo-polyploidization history and plant inulin production.</title>
        <authorList>
            <person name="Fan W."/>
            <person name="Wang S."/>
            <person name="Wang H."/>
            <person name="Wang A."/>
            <person name="Jiang F."/>
            <person name="Liu H."/>
            <person name="Zhao H."/>
            <person name="Xu D."/>
            <person name="Zhang Y."/>
        </authorList>
    </citation>
    <scope>NUCLEOTIDE SEQUENCE [LARGE SCALE GENOMIC DNA]</scope>
    <source>
        <strain evidence="2">cv. Niubang</strain>
    </source>
</reference>
<protein>
    <submittedName>
        <fullName evidence="1">Uncharacterized protein</fullName>
    </submittedName>
</protein>
<reference evidence="1 2" key="2">
    <citation type="journal article" date="2022" name="Mol. Ecol. Resour.">
        <title>The genomes of chicory, endive, great burdock and yacon provide insights into Asteraceae paleo-polyploidization history and plant inulin production.</title>
        <authorList>
            <person name="Fan W."/>
            <person name="Wang S."/>
            <person name="Wang H."/>
            <person name="Wang A."/>
            <person name="Jiang F."/>
            <person name="Liu H."/>
            <person name="Zhao H."/>
            <person name="Xu D."/>
            <person name="Zhang Y."/>
        </authorList>
    </citation>
    <scope>NUCLEOTIDE SEQUENCE [LARGE SCALE GENOMIC DNA]</scope>
    <source>
        <strain evidence="2">cv. Niubang</strain>
    </source>
</reference>
<accession>A0ACB9EL88</accession>
<keyword evidence="2" id="KW-1185">Reference proteome</keyword>
<dbReference type="Proteomes" id="UP001055879">
    <property type="component" value="Linkage Group LG02"/>
</dbReference>
<proteinExistence type="predicted"/>
<organism evidence="1 2">
    <name type="scientific">Arctium lappa</name>
    <name type="common">Greater burdock</name>
    <name type="synonym">Lappa major</name>
    <dbReference type="NCBI Taxonomy" id="4217"/>
    <lineage>
        <taxon>Eukaryota</taxon>
        <taxon>Viridiplantae</taxon>
        <taxon>Streptophyta</taxon>
        <taxon>Embryophyta</taxon>
        <taxon>Tracheophyta</taxon>
        <taxon>Spermatophyta</taxon>
        <taxon>Magnoliopsida</taxon>
        <taxon>eudicotyledons</taxon>
        <taxon>Gunneridae</taxon>
        <taxon>Pentapetalae</taxon>
        <taxon>asterids</taxon>
        <taxon>campanulids</taxon>
        <taxon>Asterales</taxon>
        <taxon>Asteraceae</taxon>
        <taxon>Carduoideae</taxon>
        <taxon>Cardueae</taxon>
        <taxon>Arctiinae</taxon>
        <taxon>Arctium</taxon>
    </lineage>
</organism>
<evidence type="ECO:0000313" key="1">
    <source>
        <dbReference type="EMBL" id="KAI3759395.1"/>
    </source>
</evidence>
<gene>
    <name evidence="1" type="ORF">L6452_07172</name>
</gene>
<comment type="caution">
    <text evidence="1">The sequence shown here is derived from an EMBL/GenBank/DDBJ whole genome shotgun (WGS) entry which is preliminary data.</text>
</comment>
<dbReference type="EMBL" id="CM042048">
    <property type="protein sequence ID" value="KAI3759395.1"/>
    <property type="molecule type" value="Genomic_DNA"/>
</dbReference>
<evidence type="ECO:0000313" key="2">
    <source>
        <dbReference type="Proteomes" id="UP001055879"/>
    </source>
</evidence>